<dbReference type="Proteomes" id="UP000283634">
    <property type="component" value="Unassembled WGS sequence"/>
</dbReference>
<evidence type="ECO:0000256" key="3">
    <source>
        <dbReference type="ARBA" id="ARBA00022723"/>
    </source>
</evidence>
<dbReference type="EMBL" id="MKGL01000032">
    <property type="protein sequence ID" value="RNF10388.1"/>
    <property type="molecule type" value="Genomic_DNA"/>
</dbReference>
<dbReference type="GO" id="GO:0046872">
    <property type="term" value="F:metal ion binding"/>
    <property type="evidence" value="ECO:0007669"/>
    <property type="project" value="UniProtKB-KW"/>
</dbReference>
<dbReference type="GO" id="GO:0019363">
    <property type="term" value="P:pyridine nucleotide biosynthetic process"/>
    <property type="evidence" value="ECO:0007669"/>
    <property type="project" value="UniProtKB-KW"/>
</dbReference>
<evidence type="ECO:0000259" key="8">
    <source>
        <dbReference type="Pfam" id="PF00857"/>
    </source>
</evidence>
<dbReference type="InterPro" id="IPR052347">
    <property type="entry name" value="Isochorismatase_Nicotinamidase"/>
</dbReference>
<comment type="similarity">
    <text evidence="1">Belongs to the isochorismatase family.</text>
</comment>
<dbReference type="Pfam" id="PF00857">
    <property type="entry name" value="Isochorismatase"/>
    <property type="match status" value="1"/>
</dbReference>
<evidence type="ECO:0000256" key="5">
    <source>
        <dbReference type="ARBA" id="ARBA00037900"/>
    </source>
</evidence>
<keyword evidence="10" id="KW-1185">Reference proteome</keyword>
<dbReference type="PANTHER" id="PTHR11080:SF2">
    <property type="entry name" value="LD05707P"/>
    <property type="match status" value="1"/>
</dbReference>
<protein>
    <recommendedName>
        <fullName evidence="6">nicotinamidase</fullName>
        <ecNumber evidence="6">3.5.1.19</ecNumber>
    </recommendedName>
    <alternativeName>
        <fullName evidence="7">Nicotinamide deamidase</fullName>
    </alternativeName>
</protein>
<keyword evidence="3" id="KW-0479">Metal-binding</keyword>
<evidence type="ECO:0000256" key="6">
    <source>
        <dbReference type="ARBA" id="ARBA00039017"/>
    </source>
</evidence>
<dbReference type="InterPro" id="IPR000868">
    <property type="entry name" value="Isochorismatase-like_dom"/>
</dbReference>
<evidence type="ECO:0000256" key="2">
    <source>
        <dbReference type="ARBA" id="ARBA00022642"/>
    </source>
</evidence>
<dbReference type="InterPro" id="IPR036380">
    <property type="entry name" value="Isochorismatase-like_sf"/>
</dbReference>
<dbReference type="OrthoDB" id="1739143at2759"/>
<name>A0A422NY51_TRYRA</name>
<comment type="pathway">
    <text evidence="5">Cofactor biosynthesis; nicotinate biosynthesis; nicotinate from nicotinamide: step 1/1.</text>
</comment>
<organism evidence="9 10">
    <name type="scientific">Trypanosoma rangeli</name>
    <dbReference type="NCBI Taxonomy" id="5698"/>
    <lineage>
        <taxon>Eukaryota</taxon>
        <taxon>Discoba</taxon>
        <taxon>Euglenozoa</taxon>
        <taxon>Kinetoplastea</taxon>
        <taxon>Metakinetoplastina</taxon>
        <taxon>Trypanosomatida</taxon>
        <taxon>Trypanosomatidae</taxon>
        <taxon>Trypanosoma</taxon>
        <taxon>Herpetosoma</taxon>
    </lineage>
</organism>
<dbReference type="PANTHER" id="PTHR11080">
    <property type="entry name" value="PYRAZINAMIDASE/NICOTINAMIDASE"/>
    <property type="match status" value="1"/>
</dbReference>
<feature type="domain" description="Isochorismatase-like" evidence="8">
    <location>
        <begin position="36"/>
        <end position="221"/>
    </location>
</feature>
<evidence type="ECO:0000313" key="10">
    <source>
        <dbReference type="Proteomes" id="UP000283634"/>
    </source>
</evidence>
<dbReference type="OMA" id="DFVDSWP"/>
<comment type="caution">
    <text evidence="9">The sequence shown here is derived from an EMBL/GenBank/DDBJ whole genome shotgun (WGS) entry which is preliminary data.</text>
</comment>
<dbReference type="SUPFAM" id="SSF52499">
    <property type="entry name" value="Isochorismatase-like hydrolases"/>
    <property type="match status" value="1"/>
</dbReference>
<reference evidence="9 10" key="1">
    <citation type="journal article" date="2018" name="BMC Genomics">
        <title>Genomic comparison of Trypanosoma conorhini and Trypanosoma rangeli to Trypanosoma cruzi strains of high and low virulence.</title>
        <authorList>
            <person name="Bradwell K.R."/>
            <person name="Koparde V.N."/>
            <person name="Matveyev A.V."/>
            <person name="Serrano M.G."/>
            <person name="Alves J.M."/>
            <person name="Parikh H."/>
            <person name="Huang B."/>
            <person name="Lee V."/>
            <person name="Espinosa-Alvarez O."/>
            <person name="Ortiz P.A."/>
            <person name="Costa-Martins A.G."/>
            <person name="Teixeira M.M."/>
            <person name="Buck G.A."/>
        </authorList>
    </citation>
    <scope>NUCLEOTIDE SEQUENCE [LARGE SCALE GENOMIC DNA]</scope>
    <source>
        <strain evidence="9 10">AM80</strain>
    </source>
</reference>
<dbReference type="GeneID" id="40325492"/>
<evidence type="ECO:0000256" key="4">
    <source>
        <dbReference type="ARBA" id="ARBA00022801"/>
    </source>
</evidence>
<dbReference type="EC" id="3.5.1.19" evidence="6"/>
<keyword evidence="4" id="KW-0378">Hydrolase</keyword>
<accession>A0A422NY51</accession>
<dbReference type="GO" id="GO:0008936">
    <property type="term" value="F:nicotinamidase activity"/>
    <property type="evidence" value="ECO:0007669"/>
    <property type="project" value="UniProtKB-EC"/>
</dbReference>
<evidence type="ECO:0000256" key="7">
    <source>
        <dbReference type="ARBA" id="ARBA00043224"/>
    </source>
</evidence>
<gene>
    <name evidence="9" type="ORF">TraAM80_01559</name>
</gene>
<dbReference type="AlphaFoldDB" id="A0A422NY51"/>
<dbReference type="Gene3D" id="3.40.50.850">
    <property type="entry name" value="Isochorismatase-like"/>
    <property type="match status" value="1"/>
</dbReference>
<evidence type="ECO:0000256" key="1">
    <source>
        <dbReference type="ARBA" id="ARBA00006336"/>
    </source>
</evidence>
<dbReference type="RefSeq" id="XP_029241518.1">
    <property type="nucleotide sequence ID" value="XM_029378595.1"/>
</dbReference>
<keyword evidence="2" id="KW-0662">Pyridine nucleotide biosynthesis</keyword>
<evidence type="ECO:0000313" key="9">
    <source>
        <dbReference type="EMBL" id="RNF10388.1"/>
    </source>
</evidence>
<sequence>MQQTWKEKCAEALTRGGIAGSATMMPRINVSPIHDALLVVDMQNDFVCPDGALSVPTAMELIPVINHICHAYDFRAIVATMDWHPPNHCSFRSPEGPGGPWPPHCVQDTYGAELHPRLRLGRVDHVVHKGSDEDAESYSGFADEHGKSSGLATLLREMGVRCVFICGVAFDYCVYYTALDALKENFEVIILQDATRAVFSNNIAERSMSLQHAGAVLTSSKSLNEAEICTRTKLYVCDGDNI</sequence>
<proteinExistence type="inferred from homology"/>
<dbReference type="VEuPathDB" id="TriTrypDB:TRSC58_04258"/>